<evidence type="ECO:0000313" key="1">
    <source>
        <dbReference type="EMBL" id="AKB51121.1"/>
    </source>
</evidence>
<dbReference type="EMBL" id="CP009526">
    <property type="protein sequence ID" value="AKB51121.1"/>
    <property type="molecule type" value="Genomic_DNA"/>
</dbReference>
<reference evidence="1 2" key="1">
    <citation type="submission" date="2014-07" db="EMBL/GenBank/DDBJ databases">
        <title>Methanogenic archaea and the global carbon cycle.</title>
        <authorList>
            <person name="Henriksen J.R."/>
            <person name="Luke J."/>
            <person name="Reinhart S."/>
            <person name="Benedict M.N."/>
            <person name="Youngblut N.D."/>
            <person name="Metcalf M.E."/>
            <person name="Whitaker R.J."/>
            <person name="Metcalf W.W."/>
        </authorList>
    </citation>
    <scope>NUCLEOTIDE SEQUENCE [LARGE SCALE GENOMIC DNA]</scope>
    <source>
        <strain evidence="1 2">Wiesmoor</strain>
    </source>
</reference>
<dbReference type="AlphaFoldDB" id="A0A0E3LLE3"/>
<gene>
    <name evidence="1" type="ORF">MSBRW_1868</name>
</gene>
<dbReference type="KEGG" id="mbw:MSBRW_1868"/>
<dbReference type="HOGENOM" id="CLU_1418682_0_0_2"/>
<evidence type="ECO:0008006" key="3">
    <source>
        <dbReference type="Google" id="ProtNLM"/>
    </source>
</evidence>
<dbReference type="PATRIC" id="fig|1434109.4.peg.2382"/>
<protein>
    <recommendedName>
        <fullName evidence="3">DUF3368 domain-containing protein</fullName>
    </recommendedName>
</protein>
<evidence type="ECO:0000313" key="2">
    <source>
        <dbReference type="Proteomes" id="UP000033038"/>
    </source>
</evidence>
<organism evidence="1 2">
    <name type="scientific">Methanosarcina barkeri str. Wiesmoor</name>
    <dbReference type="NCBI Taxonomy" id="1434109"/>
    <lineage>
        <taxon>Archaea</taxon>
        <taxon>Methanobacteriati</taxon>
        <taxon>Methanobacteriota</taxon>
        <taxon>Stenosarchaea group</taxon>
        <taxon>Methanomicrobia</taxon>
        <taxon>Methanosarcinales</taxon>
        <taxon>Methanosarcinaceae</taxon>
        <taxon>Methanosarcina</taxon>
    </lineage>
</organism>
<dbReference type="GeneID" id="60339964"/>
<dbReference type="Proteomes" id="UP000033038">
    <property type="component" value="Chromosome"/>
</dbReference>
<dbReference type="RefSeq" id="WP_011307809.1">
    <property type="nucleotide sequence ID" value="NZ_CP009526.1"/>
</dbReference>
<proteinExistence type="predicted"/>
<accession>A0A0E3LLE3</accession>
<name>A0A0E3LLE3_METBA</name>
<sequence>MENVTTKILDNTFISACVIDINSKDLIKVCNKKYSLVASHVVYKESLDYSDKELMNKCYEKIIIVDMTNSEKYNELLEYLKNRFPNLHEGELSAFLVALLGYELKGKSYYYITDDQRMRISIQKIKQDKLFIQKLGAAISNFNYSGTIGIIKRLSMGKLLDTDDLKQIINDLENGSFYLSPALIEYLRNES</sequence>